<dbReference type="InterPro" id="IPR035959">
    <property type="entry name" value="RutC-like_sf"/>
</dbReference>
<dbReference type="InterPro" id="IPR035709">
    <property type="entry name" value="YoaB-like"/>
</dbReference>
<proteinExistence type="inferred from homology"/>
<evidence type="ECO:0000256" key="1">
    <source>
        <dbReference type="ARBA" id="ARBA00010552"/>
    </source>
</evidence>
<evidence type="ECO:0000313" key="2">
    <source>
        <dbReference type="EMBL" id="XBS71933.1"/>
    </source>
</evidence>
<dbReference type="Pfam" id="PF01042">
    <property type="entry name" value="Ribonuc_L-PSP"/>
    <property type="match status" value="1"/>
</dbReference>
<dbReference type="EMBL" id="CP157947">
    <property type="protein sequence ID" value="XBS71933.1"/>
    <property type="molecule type" value="Genomic_DNA"/>
</dbReference>
<dbReference type="Gene3D" id="3.30.1330.40">
    <property type="entry name" value="RutC-like"/>
    <property type="match status" value="1"/>
</dbReference>
<dbReference type="PANTHER" id="PTHR47328">
    <property type="match status" value="1"/>
</dbReference>
<dbReference type="CDD" id="cd06150">
    <property type="entry name" value="YjgF_YER057c_UK114_like_2"/>
    <property type="match status" value="1"/>
</dbReference>
<organism evidence="2">
    <name type="scientific">Acerihabitans sp. KWT182</name>
    <dbReference type="NCBI Taxonomy" id="3157919"/>
    <lineage>
        <taxon>Bacteria</taxon>
        <taxon>Pseudomonadati</taxon>
        <taxon>Pseudomonadota</taxon>
        <taxon>Gammaproteobacteria</taxon>
        <taxon>Enterobacterales</taxon>
        <taxon>Pectobacteriaceae</taxon>
        <taxon>Acerihabitans</taxon>
    </lineage>
</organism>
<name>A0AAU7QFQ2_9GAMM</name>
<comment type="similarity">
    <text evidence="1">Belongs to the RutC family.</text>
</comment>
<dbReference type="InterPro" id="IPR019897">
    <property type="entry name" value="RidA_CS"/>
</dbReference>
<dbReference type="PANTHER" id="PTHR47328:SF1">
    <property type="entry name" value="RUTC FAMILY PROTEIN YOAB"/>
    <property type="match status" value="1"/>
</dbReference>
<dbReference type="SUPFAM" id="SSF55298">
    <property type="entry name" value="YjgF-like"/>
    <property type="match status" value="1"/>
</dbReference>
<dbReference type="InterPro" id="IPR006175">
    <property type="entry name" value="YjgF/YER057c/UK114"/>
</dbReference>
<reference evidence="2" key="1">
    <citation type="submission" date="2024-06" db="EMBL/GenBank/DDBJ databases">
        <authorList>
            <person name="Coelho C."/>
            <person name="Bento M."/>
            <person name="Garcia E."/>
            <person name="Camelo A."/>
            <person name="Brandao I."/>
            <person name="Espirito Santo C."/>
            <person name="Trovao J."/>
            <person name="Verissimo A."/>
            <person name="Costa J."/>
            <person name="Tiago I."/>
        </authorList>
    </citation>
    <scope>NUCLEOTIDE SEQUENCE</scope>
    <source>
        <strain evidence="2">KWT182</strain>
    </source>
</reference>
<gene>
    <name evidence="2" type="ORF">ABK905_17515</name>
</gene>
<dbReference type="PROSITE" id="PS01094">
    <property type="entry name" value="UPF0076"/>
    <property type="match status" value="1"/>
</dbReference>
<accession>A0AAU7QFQ2</accession>
<sequence>MSQMVTCPATATLIYLAGQVSDDLSDDIAVQTQSVLAKIDGLLSLAGSDKTGLVSAQIWLRDMGDFDAMNPVWEQWLPEGRAPVRACVEARLADPRLKIEIQVIAVKTSA</sequence>
<protein>
    <submittedName>
        <fullName evidence="2">RidA family protein</fullName>
    </submittedName>
</protein>
<dbReference type="AlphaFoldDB" id="A0AAU7QFQ2"/>